<dbReference type="EMBL" id="AP012029">
    <property type="protein sequence ID" value="BAJ65193.1"/>
    <property type="molecule type" value="Genomic_DNA"/>
</dbReference>
<dbReference type="HOGENOM" id="CLU_024181_1_0_0"/>
<gene>
    <name evidence="9" type="ordered locus">ANT_31690</name>
</gene>
<dbReference type="PROSITE" id="PS00092">
    <property type="entry name" value="N6_MTASE"/>
    <property type="match status" value="1"/>
</dbReference>
<sequence length="513" mass="59322">MPTMTNYNPDVLSCLANLSSDEVFTPPALANQMLDLLPQELWQDPNARFLDPCCKSGVFLREIARRLDKGLESRIPDRQERINHIMTRQIFGIAITELTGLMSRRSLYCSKTANGKYSVVTAFDTPEGNIRYRRIEHTWQDGRCVYCGANQENYNRGPELETHAYEFIHTNRPEEIFNMKFDVIIGNPPYQLSDGGYGRSASPIYHHFVAQAKKLNPRYLVMVIPARWYSGGKGLDDFRSEMLNDDRIREIHDFPDATEVFPGVQIKGGICYFKWDRDNHGNCNVFNYLKGNTTVCERPLLEPDADTFIRYNESIPILEKVRKWSEPSFKVFVSARKPFGFPTNYTGKTQPFEGAVMLYQNGGVGYIERNEISQNIDWIDRYKVFISRAYGAGEEFPHQIINRPILGMPNTACTETYLCIGPFDDIQTAKNVISYIKTRFFRFLVMLNKSTQDATQKVYHFVPIQNFSKPWTDAELYQKYHLTEEEIAFIEKMVRPMSVNSENDEQTEEPTDE</sequence>
<comment type="catalytic activity">
    <reaction evidence="7">
        <text>a 2'-deoxyadenosine in DNA + S-adenosyl-L-methionine = an N(6)-methyl-2'-deoxyadenosine in DNA + S-adenosyl-L-homocysteine + H(+)</text>
        <dbReference type="Rhea" id="RHEA:15197"/>
        <dbReference type="Rhea" id="RHEA-COMP:12418"/>
        <dbReference type="Rhea" id="RHEA-COMP:12419"/>
        <dbReference type="ChEBI" id="CHEBI:15378"/>
        <dbReference type="ChEBI" id="CHEBI:57856"/>
        <dbReference type="ChEBI" id="CHEBI:59789"/>
        <dbReference type="ChEBI" id="CHEBI:90615"/>
        <dbReference type="ChEBI" id="CHEBI:90616"/>
        <dbReference type="EC" id="2.1.1.72"/>
    </reaction>
</comment>
<dbReference type="InterPro" id="IPR011639">
    <property type="entry name" value="MethylTrfase_TaqI-like_dom"/>
</dbReference>
<evidence type="ECO:0000256" key="3">
    <source>
        <dbReference type="ARBA" id="ARBA00022679"/>
    </source>
</evidence>
<evidence type="ECO:0000313" key="10">
    <source>
        <dbReference type="Proteomes" id="UP000008922"/>
    </source>
</evidence>
<dbReference type="GO" id="GO:0003677">
    <property type="term" value="F:DNA binding"/>
    <property type="evidence" value="ECO:0007669"/>
    <property type="project" value="UniProtKB-KW"/>
</dbReference>
<organism evidence="9 10">
    <name type="scientific">Anaerolinea thermophila (strain DSM 14523 / JCM 11388 / NBRC 100420 / UNI-1)</name>
    <dbReference type="NCBI Taxonomy" id="926569"/>
    <lineage>
        <taxon>Bacteria</taxon>
        <taxon>Bacillati</taxon>
        <taxon>Chloroflexota</taxon>
        <taxon>Anaerolineae</taxon>
        <taxon>Anaerolineales</taxon>
        <taxon>Anaerolineaceae</taxon>
        <taxon>Anaerolinea</taxon>
    </lineage>
</organism>
<dbReference type="AlphaFoldDB" id="E8N343"/>
<evidence type="ECO:0000256" key="6">
    <source>
        <dbReference type="ARBA" id="ARBA00023125"/>
    </source>
</evidence>
<reference evidence="9 10" key="1">
    <citation type="submission" date="2010-12" db="EMBL/GenBank/DDBJ databases">
        <title>Whole genome sequence of Anaerolinea thermophila UNI-1.</title>
        <authorList>
            <person name="Narita-Yamada S."/>
            <person name="Kishi E."/>
            <person name="Watanabe Y."/>
            <person name="Takasaki K."/>
            <person name="Ankai A."/>
            <person name="Oguchi A."/>
            <person name="Fukui S."/>
            <person name="Takahashi M."/>
            <person name="Yashiro I."/>
            <person name="Hosoyama A."/>
            <person name="Sekiguchi Y."/>
            <person name="Hanada S."/>
            <person name="Fujita N."/>
        </authorList>
    </citation>
    <scope>NUCLEOTIDE SEQUENCE [LARGE SCALE GENOMIC DNA]</scope>
    <source>
        <strain evidence="10">DSM 14523 / JCM 11388 / NBRC 100420 / UNI-1</strain>
    </source>
</reference>
<dbReference type="InterPro" id="IPR050953">
    <property type="entry name" value="N4_N6_ade-DNA_methylase"/>
</dbReference>
<dbReference type="eggNOG" id="COG0286">
    <property type="taxonomic scope" value="Bacteria"/>
</dbReference>
<dbReference type="REBASE" id="32161">
    <property type="entry name" value="AthUNI1ORF31680P"/>
</dbReference>
<evidence type="ECO:0000256" key="5">
    <source>
        <dbReference type="ARBA" id="ARBA00022747"/>
    </source>
</evidence>
<dbReference type="InParanoid" id="E8N343"/>
<keyword evidence="6" id="KW-0238">DNA-binding</keyword>
<dbReference type="PRINTS" id="PR00507">
    <property type="entry name" value="N12N6MTFRASE"/>
</dbReference>
<keyword evidence="5" id="KW-0680">Restriction system</keyword>
<dbReference type="GO" id="GO:0009307">
    <property type="term" value="P:DNA restriction-modification system"/>
    <property type="evidence" value="ECO:0007669"/>
    <property type="project" value="UniProtKB-KW"/>
</dbReference>
<evidence type="ECO:0000256" key="4">
    <source>
        <dbReference type="ARBA" id="ARBA00022691"/>
    </source>
</evidence>
<evidence type="ECO:0000313" key="9">
    <source>
        <dbReference type="EMBL" id="BAJ65193.1"/>
    </source>
</evidence>
<dbReference type="RefSeq" id="WP_013561533.1">
    <property type="nucleotide sequence ID" value="NC_014960.1"/>
</dbReference>
<keyword evidence="10" id="KW-1185">Reference proteome</keyword>
<accession>E8N343</accession>
<dbReference type="PANTHER" id="PTHR33841:SF6">
    <property type="entry name" value="TYPE II METHYLTRANSFERASE M.HINDII"/>
    <property type="match status" value="1"/>
</dbReference>
<evidence type="ECO:0000256" key="2">
    <source>
        <dbReference type="ARBA" id="ARBA00022603"/>
    </source>
</evidence>
<dbReference type="InterPro" id="IPR002052">
    <property type="entry name" value="DNA_methylase_N6_adenine_CS"/>
</dbReference>
<dbReference type="GO" id="GO:0032259">
    <property type="term" value="P:methylation"/>
    <property type="evidence" value="ECO:0007669"/>
    <property type="project" value="UniProtKB-KW"/>
</dbReference>
<keyword evidence="4" id="KW-0949">S-adenosyl-L-methionine</keyword>
<feature type="domain" description="Type II methyltransferase M.TaqI-like" evidence="8">
    <location>
        <begin position="89"/>
        <end position="261"/>
    </location>
</feature>
<protein>
    <recommendedName>
        <fullName evidence="1">site-specific DNA-methyltransferase (adenine-specific)</fullName>
        <ecNumber evidence="1">2.1.1.72</ecNumber>
    </recommendedName>
</protein>
<dbReference type="GO" id="GO:0009007">
    <property type="term" value="F:site-specific DNA-methyltransferase (adenine-specific) activity"/>
    <property type="evidence" value="ECO:0007669"/>
    <property type="project" value="UniProtKB-EC"/>
</dbReference>
<dbReference type="EC" id="2.1.1.72" evidence="1"/>
<dbReference type="Proteomes" id="UP000008922">
    <property type="component" value="Chromosome"/>
</dbReference>
<keyword evidence="3" id="KW-0808">Transferase</keyword>
<evidence type="ECO:0000259" key="8">
    <source>
        <dbReference type="Pfam" id="PF07669"/>
    </source>
</evidence>
<keyword evidence="2" id="KW-0489">Methyltransferase</keyword>
<dbReference type="InterPro" id="IPR029063">
    <property type="entry name" value="SAM-dependent_MTases_sf"/>
</dbReference>
<evidence type="ECO:0000256" key="1">
    <source>
        <dbReference type="ARBA" id="ARBA00011900"/>
    </source>
</evidence>
<dbReference type="Gene3D" id="3.40.50.150">
    <property type="entry name" value="Vaccinia Virus protein VP39"/>
    <property type="match status" value="1"/>
</dbReference>
<dbReference type="PANTHER" id="PTHR33841">
    <property type="entry name" value="DNA METHYLTRANSFERASE YEEA-RELATED"/>
    <property type="match status" value="1"/>
</dbReference>
<name>E8N343_ANATU</name>
<dbReference type="KEGG" id="atm:ANT_31690"/>
<dbReference type="OrthoDB" id="9815272at2"/>
<dbReference type="Pfam" id="PF07669">
    <property type="entry name" value="Eco57I"/>
    <property type="match status" value="1"/>
</dbReference>
<dbReference type="STRING" id="926569.ANT_31690"/>
<evidence type="ECO:0000256" key="7">
    <source>
        <dbReference type="ARBA" id="ARBA00047942"/>
    </source>
</evidence>
<dbReference type="SUPFAM" id="SSF53335">
    <property type="entry name" value="S-adenosyl-L-methionine-dependent methyltransferases"/>
    <property type="match status" value="1"/>
</dbReference>
<proteinExistence type="predicted"/>